<evidence type="ECO:0000313" key="5">
    <source>
        <dbReference type="EMBL" id="MEP0949565.1"/>
    </source>
</evidence>
<dbReference type="Gene3D" id="1.10.510.10">
    <property type="entry name" value="Transferase(Phosphotransferase) domain 1"/>
    <property type="match status" value="1"/>
</dbReference>
<dbReference type="InterPro" id="IPR011009">
    <property type="entry name" value="Kinase-like_dom_sf"/>
</dbReference>
<dbReference type="InterPro" id="IPR000719">
    <property type="entry name" value="Prot_kinase_dom"/>
</dbReference>
<dbReference type="GO" id="GO:0004674">
    <property type="term" value="F:protein serine/threonine kinase activity"/>
    <property type="evidence" value="ECO:0007669"/>
    <property type="project" value="UniProtKB-KW"/>
</dbReference>
<dbReference type="SUPFAM" id="SSF56112">
    <property type="entry name" value="Protein kinase-like (PK-like)"/>
    <property type="match status" value="1"/>
</dbReference>
<dbReference type="Pfam" id="PF00069">
    <property type="entry name" value="Pkinase"/>
    <property type="match status" value="1"/>
</dbReference>
<evidence type="ECO:0000256" key="1">
    <source>
        <dbReference type="ARBA" id="ARBA00022741"/>
    </source>
</evidence>
<gene>
    <name evidence="5" type="ORF">NC992_21985</name>
</gene>
<dbReference type="RefSeq" id="WP_190695190.1">
    <property type="nucleotide sequence ID" value="NZ_JAMPKX010000012.1"/>
</dbReference>
<dbReference type="CDD" id="cd14014">
    <property type="entry name" value="STKc_PknB_like"/>
    <property type="match status" value="1"/>
</dbReference>
<feature type="transmembrane region" description="Helical" evidence="3">
    <location>
        <begin position="332"/>
        <end position="350"/>
    </location>
</feature>
<organism evidence="5 6">
    <name type="scientific">Leptolyngbya subtilissima DQ-A4</name>
    <dbReference type="NCBI Taxonomy" id="2933933"/>
    <lineage>
        <taxon>Bacteria</taxon>
        <taxon>Bacillati</taxon>
        <taxon>Cyanobacteriota</taxon>
        <taxon>Cyanophyceae</taxon>
        <taxon>Leptolyngbyales</taxon>
        <taxon>Leptolyngbyaceae</taxon>
        <taxon>Leptolyngbya group</taxon>
        <taxon>Leptolyngbya</taxon>
    </lineage>
</organism>
<dbReference type="Proteomes" id="UP001482513">
    <property type="component" value="Unassembled WGS sequence"/>
</dbReference>
<keyword evidence="5" id="KW-0418">Kinase</keyword>
<evidence type="ECO:0000259" key="4">
    <source>
        <dbReference type="PROSITE" id="PS50011"/>
    </source>
</evidence>
<evidence type="ECO:0000256" key="3">
    <source>
        <dbReference type="SAM" id="Phobius"/>
    </source>
</evidence>
<dbReference type="PROSITE" id="PS50011">
    <property type="entry name" value="PROTEIN_KINASE_DOM"/>
    <property type="match status" value="1"/>
</dbReference>
<accession>A0ABV0KAI4</accession>
<dbReference type="SMART" id="SM00220">
    <property type="entry name" value="S_TKc"/>
    <property type="match status" value="1"/>
</dbReference>
<keyword evidence="3" id="KW-0472">Membrane</keyword>
<sequence length="419" mass="46809">MANFDGSADSPFVNQILHDRYQIQAMLGRKPGRQTFLALDLQNQLPVVIKLLLFSPDSTWEDLKLFEREAETLKALGHPAIPQYLDFFEVEIEFGKGFALVQSYIEARSLQQWTQDGCRFGEAELTAITKDLLDILEYLHRLQPPVIHRDIKPSNVLLKNRSGNGPGEVYLIDFGSVQTAAHGGTVTVVGTYGYMPSEQFGGRSLPASDLYGVGMTLTYLATGQHPADLPEDDLHVGFDHLTTLSRPFISWIEWLTNPSLAKRPATAQDARLHLLKPRQEPKATSTVQKLFLGTTTCPSSSSISLKATQTTLQLRVPLNQILYTFSGVNDNLLLWTCLALALITFAMFFIDFLFTLFLMLLTWFLPFLPILIILAFQGSSPRKVLDVFLMNVRGSFNHTSANIEFPKKKIGQSLLLSTG</sequence>
<keyword evidence="1" id="KW-0547">Nucleotide-binding</keyword>
<keyword evidence="5" id="KW-0808">Transferase</keyword>
<dbReference type="PANTHER" id="PTHR24363:SF7">
    <property type="entry name" value="SERINE_THREONINE-PROTEIN KINASE-LIKE PROTEIN E"/>
    <property type="match status" value="1"/>
</dbReference>
<keyword evidence="2" id="KW-0067">ATP-binding</keyword>
<dbReference type="PROSITE" id="PS00108">
    <property type="entry name" value="PROTEIN_KINASE_ST"/>
    <property type="match status" value="1"/>
</dbReference>
<feature type="domain" description="Protein kinase" evidence="4">
    <location>
        <begin position="21"/>
        <end position="276"/>
    </location>
</feature>
<protein>
    <submittedName>
        <fullName evidence="5">Serine/threonine protein kinase</fullName>
    </submittedName>
</protein>
<dbReference type="EMBL" id="JAMPKX010000012">
    <property type="protein sequence ID" value="MEP0949565.1"/>
    <property type="molecule type" value="Genomic_DNA"/>
</dbReference>
<keyword evidence="5" id="KW-0723">Serine/threonine-protein kinase</keyword>
<proteinExistence type="predicted"/>
<feature type="transmembrane region" description="Helical" evidence="3">
    <location>
        <begin position="356"/>
        <end position="376"/>
    </location>
</feature>
<dbReference type="InterPro" id="IPR008271">
    <property type="entry name" value="Ser/Thr_kinase_AS"/>
</dbReference>
<keyword evidence="3" id="KW-0812">Transmembrane</keyword>
<evidence type="ECO:0000256" key="2">
    <source>
        <dbReference type="ARBA" id="ARBA00022840"/>
    </source>
</evidence>
<reference evidence="5 6" key="1">
    <citation type="submission" date="2022-04" db="EMBL/GenBank/DDBJ databases">
        <title>Positive selection, recombination, and allopatry shape intraspecific diversity of widespread and dominant cyanobacteria.</title>
        <authorList>
            <person name="Wei J."/>
            <person name="Shu W."/>
            <person name="Hu C."/>
        </authorList>
    </citation>
    <scope>NUCLEOTIDE SEQUENCE [LARGE SCALE GENOMIC DNA]</scope>
    <source>
        <strain evidence="5 6">DQ-A4</strain>
    </source>
</reference>
<comment type="caution">
    <text evidence="5">The sequence shown here is derived from an EMBL/GenBank/DDBJ whole genome shotgun (WGS) entry which is preliminary data.</text>
</comment>
<keyword evidence="3" id="KW-1133">Transmembrane helix</keyword>
<evidence type="ECO:0000313" key="6">
    <source>
        <dbReference type="Proteomes" id="UP001482513"/>
    </source>
</evidence>
<dbReference type="Gene3D" id="3.30.200.20">
    <property type="entry name" value="Phosphorylase Kinase, domain 1"/>
    <property type="match status" value="1"/>
</dbReference>
<keyword evidence="6" id="KW-1185">Reference proteome</keyword>
<dbReference type="PANTHER" id="PTHR24363">
    <property type="entry name" value="SERINE/THREONINE PROTEIN KINASE"/>
    <property type="match status" value="1"/>
</dbReference>
<name>A0ABV0KAI4_9CYAN</name>